<dbReference type="NCBIfam" id="NF038070">
    <property type="entry name" value="LmbU_fam_TF"/>
    <property type="match status" value="1"/>
</dbReference>
<name>A0A9X3N5B1_9ACTN</name>
<protein>
    <submittedName>
        <fullName evidence="1">LmbU family transcriptional regulator</fullName>
    </submittedName>
</protein>
<reference evidence="1" key="1">
    <citation type="submission" date="2022-10" db="EMBL/GenBank/DDBJ databases">
        <title>The WGS of Solirubrobacter phytolaccae KCTC 29190.</title>
        <authorList>
            <person name="Jiang Z."/>
        </authorList>
    </citation>
    <scope>NUCLEOTIDE SEQUENCE</scope>
    <source>
        <strain evidence="1">KCTC 29190</strain>
    </source>
</reference>
<proteinExistence type="predicted"/>
<organism evidence="1 2">
    <name type="scientific">Solirubrobacter phytolaccae</name>
    <dbReference type="NCBI Taxonomy" id="1404360"/>
    <lineage>
        <taxon>Bacteria</taxon>
        <taxon>Bacillati</taxon>
        <taxon>Actinomycetota</taxon>
        <taxon>Thermoleophilia</taxon>
        <taxon>Solirubrobacterales</taxon>
        <taxon>Solirubrobacteraceae</taxon>
        <taxon>Solirubrobacter</taxon>
    </lineage>
</organism>
<dbReference type="InterPro" id="IPR049735">
    <property type="entry name" value="NovE/LmbU-like"/>
</dbReference>
<dbReference type="RefSeq" id="WP_270022995.1">
    <property type="nucleotide sequence ID" value="NZ_JAPDDP010000001.1"/>
</dbReference>
<sequence>MHADVMAPPRAASLELRASMSFDEWSGVGRRIARIASGSAWALGEWLLFGERRFGARYRSAIEATDLDYQTLRNYAWVARNVDAPRRRDELSFQHHAEVASLPAPEQDLWLHRAVMHGWSRNELRRRMRADRAADRAVPATVVRVEVSSDVAERWRRAAEAADQELREWVRAVTTAAADATLH</sequence>
<dbReference type="AlphaFoldDB" id="A0A9X3N5B1"/>
<dbReference type="Proteomes" id="UP001147653">
    <property type="component" value="Unassembled WGS sequence"/>
</dbReference>
<accession>A0A9X3N5B1</accession>
<evidence type="ECO:0000313" key="2">
    <source>
        <dbReference type="Proteomes" id="UP001147653"/>
    </source>
</evidence>
<dbReference type="EMBL" id="JAPDDP010000001">
    <property type="protein sequence ID" value="MDA0178740.1"/>
    <property type="molecule type" value="Genomic_DNA"/>
</dbReference>
<comment type="caution">
    <text evidence="1">The sequence shown here is derived from an EMBL/GenBank/DDBJ whole genome shotgun (WGS) entry which is preliminary data.</text>
</comment>
<keyword evidence="2" id="KW-1185">Reference proteome</keyword>
<evidence type="ECO:0000313" key="1">
    <source>
        <dbReference type="EMBL" id="MDA0178740.1"/>
    </source>
</evidence>
<gene>
    <name evidence="1" type="ORF">OJ997_00410</name>
</gene>